<keyword evidence="1" id="KW-0472">Membrane</keyword>
<dbReference type="RefSeq" id="WP_249867209.1">
    <property type="nucleotide sequence ID" value="NZ_JAMGBC010000001.1"/>
</dbReference>
<evidence type="ECO:0000313" key="3">
    <source>
        <dbReference type="EMBL" id="MCL6678244.1"/>
    </source>
</evidence>
<evidence type="ECO:0000256" key="2">
    <source>
        <dbReference type="SAM" id="SignalP"/>
    </source>
</evidence>
<accession>A0ABT0RDA4</accession>
<evidence type="ECO:0000256" key="1">
    <source>
        <dbReference type="SAM" id="Phobius"/>
    </source>
</evidence>
<proteinExistence type="predicted"/>
<comment type="caution">
    <text evidence="3">The sequence shown here is derived from an EMBL/GenBank/DDBJ whole genome shotgun (WGS) entry which is preliminary data.</text>
</comment>
<name>A0ABT0RDA4_9SPHN</name>
<dbReference type="Proteomes" id="UP001165343">
    <property type="component" value="Unassembled WGS sequence"/>
</dbReference>
<feature type="chain" id="PRO_5045563182" evidence="2">
    <location>
        <begin position="25"/>
        <end position="137"/>
    </location>
</feature>
<keyword evidence="4" id="KW-1185">Reference proteome</keyword>
<keyword evidence="1" id="KW-1133">Transmembrane helix</keyword>
<keyword evidence="1" id="KW-0812">Transmembrane</keyword>
<gene>
    <name evidence="3" type="ORF">LZ519_02780</name>
</gene>
<feature type="signal peptide" evidence="2">
    <location>
        <begin position="1"/>
        <end position="24"/>
    </location>
</feature>
<keyword evidence="2" id="KW-0732">Signal</keyword>
<reference evidence="3" key="1">
    <citation type="submission" date="2022-05" db="EMBL/GenBank/DDBJ databases">
        <authorList>
            <person name="Jo J.-H."/>
            <person name="Im W.-T."/>
        </authorList>
    </citation>
    <scope>NUCLEOTIDE SEQUENCE</scope>
    <source>
        <strain evidence="3">RG327</strain>
    </source>
</reference>
<dbReference type="EMBL" id="JAMGBC010000001">
    <property type="protein sequence ID" value="MCL6678244.1"/>
    <property type="molecule type" value="Genomic_DNA"/>
</dbReference>
<evidence type="ECO:0000313" key="4">
    <source>
        <dbReference type="Proteomes" id="UP001165343"/>
    </source>
</evidence>
<organism evidence="3 4">
    <name type="scientific">Sphingomonas anseongensis</name>
    <dbReference type="NCBI Taxonomy" id="2908207"/>
    <lineage>
        <taxon>Bacteria</taxon>
        <taxon>Pseudomonadati</taxon>
        <taxon>Pseudomonadota</taxon>
        <taxon>Alphaproteobacteria</taxon>
        <taxon>Sphingomonadales</taxon>
        <taxon>Sphingomonadaceae</taxon>
        <taxon>Sphingomonas</taxon>
    </lineage>
</organism>
<protein>
    <submittedName>
        <fullName evidence="3">Uncharacterized protein</fullName>
    </submittedName>
</protein>
<feature type="transmembrane region" description="Helical" evidence="1">
    <location>
        <begin position="101"/>
        <end position="122"/>
    </location>
</feature>
<sequence>MARFRTLVLAAGAAALVSGQAAYAAPSPTAPRIDPLVSLSVLASAASQAAVCAGSTAAAAAATAAQGVAPGCVLPVTTPPPAAVGEVAPPPPPPPAPGTGIGTLPLLLGLAAILGVAALLLLSDDNHNGDITPVSPA</sequence>